<feature type="domain" description="Tetratricopeptide repeat protein 21A/21B N-terminal ARM repeat" evidence="7">
    <location>
        <begin position="8"/>
        <end position="233"/>
    </location>
</feature>
<dbReference type="InterPro" id="IPR056835">
    <property type="entry name" value="ARM_TT21_5th"/>
</dbReference>
<dbReference type="InterPro" id="IPR056832">
    <property type="entry name" value="ARM_TT21_2nd"/>
</dbReference>
<feature type="repeat" description="TPR" evidence="4">
    <location>
        <begin position="727"/>
        <end position="760"/>
    </location>
</feature>
<feature type="repeat" description="TPR" evidence="4">
    <location>
        <begin position="970"/>
        <end position="1003"/>
    </location>
</feature>
<accession>A0AAD1UEM4</accession>
<evidence type="ECO:0000256" key="1">
    <source>
        <dbReference type="ARBA" id="ARBA00010935"/>
    </source>
</evidence>
<comment type="caution">
    <text evidence="11">The sequence shown here is derived from an EMBL/GenBank/DDBJ whole genome shotgun (WGS) entry which is preliminary data.</text>
</comment>
<dbReference type="InterPro" id="IPR040364">
    <property type="entry name" value="TTC21A/TTC21B"/>
</dbReference>
<keyword evidence="2" id="KW-0677">Repeat</keyword>
<dbReference type="InterPro" id="IPR056833">
    <property type="entry name" value="ARM_TT21_N"/>
</dbReference>
<dbReference type="Pfam" id="PF25058">
    <property type="entry name" value="ARM_TT21"/>
    <property type="match status" value="1"/>
</dbReference>
<evidence type="ECO:0000259" key="6">
    <source>
        <dbReference type="Pfam" id="PF25060"/>
    </source>
</evidence>
<dbReference type="InterPro" id="IPR056834">
    <property type="entry name" value="ARM_TT21_C"/>
</dbReference>
<dbReference type="InterPro" id="IPR011990">
    <property type="entry name" value="TPR-like_helical_dom_sf"/>
</dbReference>
<dbReference type="SUPFAM" id="SSF48452">
    <property type="entry name" value="TPR-like"/>
    <property type="match status" value="5"/>
</dbReference>
<dbReference type="Pfam" id="PF25064">
    <property type="entry name" value="ARM_TT21_5th"/>
    <property type="match status" value="1"/>
</dbReference>
<comment type="similarity">
    <text evidence="1">Belongs to the TTC21 family.</text>
</comment>
<feature type="domain" description="Tetratricopeptide repeat protein 21A/21B fourth ARM" evidence="10">
    <location>
        <begin position="763"/>
        <end position="925"/>
    </location>
</feature>
<keyword evidence="3 4" id="KW-0802">TPR repeat</keyword>
<feature type="domain" description="Tetratricopeptide repeat protein 21A/21B fifth ARM repeats" evidence="9">
    <location>
        <begin position="970"/>
        <end position="1085"/>
    </location>
</feature>
<evidence type="ECO:0000259" key="8">
    <source>
        <dbReference type="Pfam" id="PF25063"/>
    </source>
</evidence>
<dbReference type="Pfam" id="PF25060">
    <property type="entry name" value="ARM_TT21_2nd"/>
    <property type="match status" value="1"/>
</dbReference>
<protein>
    <recommendedName>
        <fullName evidence="13">Tetratricopeptide repeat protein</fullName>
    </recommendedName>
</protein>
<dbReference type="Gene3D" id="1.25.40.10">
    <property type="entry name" value="Tetratricopeptide repeat domain"/>
    <property type="match status" value="4"/>
</dbReference>
<evidence type="ECO:0000313" key="12">
    <source>
        <dbReference type="Proteomes" id="UP001295684"/>
    </source>
</evidence>
<dbReference type="GO" id="GO:0005929">
    <property type="term" value="C:cilium"/>
    <property type="evidence" value="ECO:0007669"/>
    <property type="project" value="GOC"/>
</dbReference>
<evidence type="ECO:0000259" key="9">
    <source>
        <dbReference type="Pfam" id="PF25064"/>
    </source>
</evidence>
<organism evidence="11 12">
    <name type="scientific">Euplotes crassus</name>
    <dbReference type="NCBI Taxonomy" id="5936"/>
    <lineage>
        <taxon>Eukaryota</taxon>
        <taxon>Sar</taxon>
        <taxon>Alveolata</taxon>
        <taxon>Ciliophora</taxon>
        <taxon>Intramacronucleata</taxon>
        <taxon>Spirotrichea</taxon>
        <taxon>Hypotrichia</taxon>
        <taxon>Euplotida</taxon>
        <taxon>Euplotidae</taxon>
        <taxon>Moneuplotes</taxon>
    </lineage>
</organism>
<dbReference type="InterPro" id="IPR056836">
    <property type="entry name" value="ARM_TT21_4th"/>
</dbReference>
<reference evidence="11" key="1">
    <citation type="submission" date="2023-07" db="EMBL/GenBank/DDBJ databases">
        <authorList>
            <consortium name="AG Swart"/>
            <person name="Singh M."/>
            <person name="Singh A."/>
            <person name="Seah K."/>
            <person name="Emmerich C."/>
        </authorList>
    </citation>
    <scope>NUCLEOTIDE SEQUENCE</scope>
    <source>
        <strain evidence="11">DP1</strain>
    </source>
</reference>
<keyword evidence="5" id="KW-0175">Coiled coil</keyword>
<proteinExistence type="inferred from homology"/>
<dbReference type="GO" id="GO:0035721">
    <property type="term" value="P:intraciliary retrograde transport"/>
    <property type="evidence" value="ECO:0007669"/>
    <property type="project" value="TreeGrafter"/>
</dbReference>
<evidence type="ECO:0000259" key="10">
    <source>
        <dbReference type="Pfam" id="PF25068"/>
    </source>
</evidence>
<dbReference type="GO" id="GO:0061512">
    <property type="term" value="P:protein localization to cilium"/>
    <property type="evidence" value="ECO:0007669"/>
    <property type="project" value="TreeGrafter"/>
</dbReference>
<evidence type="ECO:0000256" key="5">
    <source>
        <dbReference type="SAM" id="Coils"/>
    </source>
</evidence>
<dbReference type="PANTHER" id="PTHR14699">
    <property type="entry name" value="STI2 PROTEIN-RELATED"/>
    <property type="match status" value="1"/>
</dbReference>
<evidence type="ECO:0000313" key="11">
    <source>
        <dbReference type="EMBL" id="CAI2367379.1"/>
    </source>
</evidence>
<dbReference type="InterPro" id="IPR019734">
    <property type="entry name" value="TPR_rpt"/>
</dbReference>
<dbReference type="SMART" id="SM00028">
    <property type="entry name" value="TPR"/>
    <property type="match status" value="14"/>
</dbReference>
<dbReference type="Pfam" id="PF25063">
    <property type="entry name" value="ARM_TT21_C"/>
    <property type="match status" value="1"/>
</dbReference>
<gene>
    <name evidence="11" type="ORF">ECRASSUSDP1_LOCUS8661</name>
</gene>
<name>A0AAD1UEM4_EUPCR</name>
<dbReference type="PROSITE" id="PS50005">
    <property type="entry name" value="TPR"/>
    <property type="match status" value="3"/>
</dbReference>
<feature type="repeat" description="TPR" evidence="4">
    <location>
        <begin position="761"/>
        <end position="794"/>
    </location>
</feature>
<feature type="domain" description="Tetratricopeptide repeat protein 21A/21B second ARM" evidence="6">
    <location>
        <begin position="271"/>
        <end position="540"/>
    </location>
</feature>
<evidence type="ECO:0000256" key="3">
    <source>
        <dbReference type="ARBA" id="ARBA00022803"/>
    </source>
</evidence>
<dbReference type="Proteomes" id="UP001295684">
    <property type="component" value="Unassembled WGS sequence"/>
</dbReference>
<evidence type="ECO:0000259" key="7">
    <source>
        <dbReference type="Pfam" id="PF25062"/>
    </source>
</evidence>
<dbReference type="PANTHER" id="PTHR14699:SF0">
    <property type="entry name" value="TETRATRICOPEPTIDE REPEAT PROTEIN 21 HOMOLOG"/>
    <property type="match status" value="1"/>
</dbReference>
<feature type="coiled-coil region" evidence="5">
    <location>
        <begin position="369"/>
        <end position="396"/>
    </location>
</feature>
<dbReference type="GO" id="GO:0030991">
    <property type="term" value="C:intraciliary transport particle A"/>
    <property type="evidence" value="ECO:0007669"/>
    <property type="project" value="TreeGrafter"/>
</dbReference>
<feature type="domain" description="Tetratricopeptide repeat protein 21A/21B C-terminal ARM" evidence="8">
    <location>
        <begin position="1112"/>
        <end position="1315"/>
    </location>
</feature>
<sequence>MEEIQARINYYCREGLWNSIVNLCDYEMKKGVDPILTFWKGFGIFKLGSATEAIREIEMIQSRREISYAATTALIYYHEHCRIVDREAVEQLQFSQESAQSTASDRDLLNAALFYLHINELKRASQTVMNVIESNSSNLNAIAIKGWIYLAAPKPEYIEKGLQIFDSVLNESEGGNSKHLEALLGRSAYYEMNKSYSVAIEVITEVTISYKDFIPGNIIKAKLHIINAEWDLVIETVQKALDEDPFNIEAIRIYIFYYLSREKDHELLMEKFEELTNAFEEQESRNAEAFYSYSKLFARICSRDVDVLKRCLEYIEKACSLRPENCTYTCELAYQRCLVDDYNDGFLTYQKAATYDETNMEPLYGMIYCRILQGKIEDAQQQIELVNEISEGQEKTAQHFFLEGMISYRKQQPKNVTVKILDQCLNHHITKTKGVPPGFTFYTQLNPDFLLELAKEYLKHGGVKPISKSEEIPRYMNKATKLLENIIRQYPVNSEANIILAKAKWLINETNLALKILHDCLKNDSNLVEAHVLTSIINMESGDIQAANNALQQAFSQDFSIRTNPVFLLIKAQVEKKMGNFTESLKSLETAYDLPGVKDRNAKGKELGSKRYNLPFGMEERAKIFILLIEVKAELADFAGAKKVLQKAVAEFSKTSEEVHVIIGQSNLFVKMGDIKKALNLLKKITPENPNFVEAKKKAAEIYLGQLGDRKNYKRCYMEIIDADSTEANFRMVGDAFMDIQEPEEAVVYYEKALQVSGDDISLVREIGKAHVVTHDYNRAIRYYETALSNDSKLLDLSTDLAELYFKLKAFDEAKRVIIEAMKALNAMDDPDMTNPKRVQYTLLMAKIFLEEDVQSGEWRFKPNEDASKALYDALAVQEAVFDRVREVSIDRVDEERRITAEINFKLAKYLEEREGDYDGAIRALESCVKRDEGHRKALFGLARLHLSQNDPDKCVYYCRQVLKLDASDEETSFMMANLMLLRGDTEEALSTFKNLLDEKPDNFRALSQLVQLFRRAGKIEEAMHYIEKAESNAIRSNEAGLAYAKGLYYRFTSEPQKALKALNRARFDSFYGEDALVLMIKIYLNPHDEIIYSCKDKEAVFKTSSDNMKAADVLVKELAMKEYDTTILECYAMIHTHRKEYITKASKMLEDLLRGNSDYVPAILCLASAKLLSKKASDAKNLLEKLTALNYMPEFADEFETGWLLLSDYYIANSKMSDAENLLVKCLRLNMSLVKAEELMGVIREKEGNYSQAAKHYQVAWKMSSNRNASVGFRLAYNYLKTKRFVRCVDVCKEVLKNYPEYGTIKKDILEKAQKMIRSNK</sequence>
<dbReference type="Pfam" id="PF25062">
    <property type="entry name" value="ARM_TT21_N"/>
    <property type="match status" value="1"/>
</dbReference>
<dbReference type="EMBL" id="CAMPGE010008481">
    <property type="protein sequence ID" value="CAI2367379.1"/>
    <property type="molecule type" value="Genomic_DNA"/>
</dbReference>
<keyword evidence="12" id="KW-1185">Reference proteome</keyword>
<evidence type="ECO:0000256" key="4">
    <source>
        <dbReference type="PROSITE-ProRule" id="PRU00339"/>
    </source>
</evidence>
<evidence type="ECO:0008006" key="13">
    <source>
        <dbReference type="Google" id="ProtNLM"/>
    </source>
</evidence>
<dbReference type="Pfam" id="PF25068">
    <property type="entry name" value="ARM_TT21_4th"/>
    <property type="match status" value="1"/>
</dbReference>
<evidence type="ECO:0000256" key="2">
    <source>
        <dbReference type="ARBA" id="ARBA00022737"/>
    </source>
</evidence>